<evidence type="ECO:0000313" key="5">
    <source>
        <dbReference type="Proteomes" id="UP000245535"/>
    </source>
</evidence>
<keyword evidence="5" id="KW-1185">Reference proteome</keyword>
<dbReference type="Pfam" id="PF20434">
    <property type="entry name" value="BD-FAE"/>
    <property type="match status" value="1"/>
</dbReference>
<comment type="caution">
    <text evidence="4">The sequence shown here is derived from an EMBL/GenBank/DDBJ whole genome shotgun (WGS) entry which is preliminary data.</text>
</comment>
<dbReference type="EMBL" id="QGDO01000007">
    <property type="protein sequence ID" value="PWJ38622.1"/>
    <property type="molecule type" value="Genomic_DNA"/>
</dbReference>
<dbReference type="InterPro" id="IPR050300">
    <property type="entry name" value="GDXG_lipolytic_enzyme"/>
</dbReference>
<organism evidence="4 5">
    <name type="scientific">Sediminitomix flava</name>
    <dbReference type="NCBI Taxonomy" id="379075"/>
    <lineage>
        <taxon>Bacteria</taxon>
        <taxon>Pseudomonadati</taxon>
        <taxon>Bacteroidota</taxon>
        <taxon>Cytophagia</taxon>
        <taxon>Cytophagales</taxon>
        <taxon>Flammeovirgaceae</taxon>
        <taxon>Sediminitomix</taxon>
    </lineage>
</organism>
<keyword evidence="2" id="KW-0175">Coiled coil</keyword>
<dbReference type="PANTHER" id="PTHR48081">
    <property type="entry name" value="AB HYDROLASE SUPERFAMILY PROTEIN C4A8.06C"/>
    <property type="match status" value="1"/>
</dbReference>
<keyword evidence="1 4" id="KW-0378">Hydrolase</keyword>
<protein>
    <submittedName>
        <fullName evidence="4">Alpha/beta hydrolase family protein</fullName>
    </submittedName>
</protein>
<dbReference type="Proteomes" id="UP000245535">
    <property type="component" value="Unassembled WGS sequence"/>
</dbReference>
<evidence type="ECO:0000256" key="1">
    <source>
        <dbReference type="ARBA" id="ARBA00022801"/>
    </source>
</evidence>
<gene>
    <name evidence="4" type="ORF">BC781_107212</name>
</gene>
<dbReference type="Gene3D" id="3.40.50.1820">
    <property type="entry name" value="alpha/beta hydrolase"/>
    <property type="match status" value="1"/>
</dbReference>
<evidence type="ECO:0000259" key="3">
    <source>
        <dbReference type="Pfam" id="PF20434"/>
    </source>
</evidence>
<dbReference type="RefSeq" id="WP_109621862.1">
    <property type="nucleotide sequence ID" value="NZ_QGDO01000007.1"/>
</dbReference>
<dbReference type="AlphaFoldDB" id="A0A315Z5C5"/>
<feature type="coiled-coil region" evidence="2">
    <location>
        <begin position="259"/>
        <end position="286"/>
    </location>
</feature>
<dbReference type="OrthoDB" id="9803990at2"/>
<dbReference type="GO" id="GO:0016787">
    <property type="term" value="F:hydrolase activity"/>
    <property type="evidence" value="ECO:0007669"/>
    <property type="project" value="UniProtKB-KW"/>
</dbReference>
<name>A0A315Z5C5_SEDFL</name>
<reference evidence="4 5" key="1">
    <citation type="submission" date="2018-03" db="EMBL/GenBank/DDBJ databases">
        <title>Genomic Encyclopedia of Archaeal and Bacterial Type Strains, Phase II (KMG-II): from individual species to whole genera.</title>
        <authorList>
            <person name="Goeker M."/>
        </authorList>
    </citation>
    <scope>NUCLEOTIDE SEQUENCE [LARGE SCALE GENOMIC DNA]</scope>
    <source>
        <strain evidence="4 5">DSM 28229</strain>
    </source>
</reference>
<evidence type="ECO:0000256" key="2">
    <source>
        <dbReference type="SAM" id="Coils"/>
    </source>
</evidence>
<sequence length="286" mass="31993">MKKVFLITALIFSSLVLFGQEIHPEKYLYAISKGDSLFVDIYEPSRQERKDITVLVMHGGGFMGGSFRNPRIVEFCETLAKEGFQTASMSYRLTRKDKGFDCDTPKADKIQTFRFAVQDINSCLDYLDTEVGIKRNKIVMLGSSAGAEAVLHAAYGVDAPTVMPQFAGLISLAGAITHIQDITENNAIPSLFFHGTSDKLVPYGSAPHHFCTEDKRGFLILYGSKAITDKLEALDKPFTIYSVANGGHEISWEPMTNNIEQINEWIEKAIIQKENLQQRLEIVKKE</sequence>
<accession>A0A315Z5C5</accession>
<dbReference type="SUPFAM" id="SSF53474">
    <property type="entry name" value="alpha/beta-Hydrolases"/>
    <property type="match status" value="1"/>
</dbReference>
<feature type="domain" description="BD-FAE-like" evidence="3">
    <location>
        <begin position="39"/>
        <end position="154"/>
    </location>
</feature>
<dbReference type="InterPro" id="IPR049492">
    <property type="entry name" value="BD-FAE-like_dom"/>
</dbReference>
<proteinExistence type="predicted"/>
<evidence type="ECO:0000313" key="4">
    <source>
        <dbReference type="EMBL" id="PWJ38622.1"/>
    </source>
</evidence>
<dbReference type="InterPro" id="IPR029058">
    <property type="entry name" value="AB_hydrolase_fold"/>
</dbReference>